<evidence type="ECO:0000313" key="2">
    <source>
        <dbReference type="Proteomes" id="UP000262477"/>
    </source>
</evidence>
<protein>
    <submittedName>
        <fullName evidence="1">Uncharacterized protein</fullName>
    </submittedName>
</protein>
<name>A0A371Q6V8_STRIH</name>
<dbReference type="AlphaFoldDB" id="A0A371Q6V8"/>
<dbReference type="Proteomes" id="UP000262477">
    <property type="component" value="Unassembled WGS sequence"/>
</dbReference>
<gene>
    <name evidence="1" type="ORF">DY245_10450</name>
</gene>
<accession>A0A371Q6V8</accession>
<keyword evidence="2" id="KW-1185">Reference proteome</keyword>
<proteinExistence type="predicted"/>
<dbReference type="EMBL" id="QUAC01000074">
    <property type="protein sequence ID" value="REK90420.1"/>
    <property type="molecule type" value="Genomic_DNA"/>
</dbReference>
<organism evidence="1 2">
    <name type="scientific">Streptomyces inhibens</name>
    <dbReference type="NCBI Taxonomy" id="2293571"/>
    <lineage>
        <taxon>Bacteria</taxon>
        <taxon>Bacillati</taxon>
        <taxon>Actinomycetota</taxon>
        <taxon>Actinomycetes</taxon>
        <taxon>Kitasatosporales</taxon>
        <taxon>Streptomycetaceae</taxon>
        <taxon>Streptomyces</taxon>
    </lineage>
</organism>
<reference evidence="1 2" key="1">
    <citation type="submission" date="2018-08" db="EMBL/GenBank/DDBJ databases">
        <title>Streptomyces NEAU-D10 sp. nov., a novel Actinomycete isolated from soil.</title>
        <authorList>
            <person name="Jin L."/>
        </authorList>
    </citation>
    <scope>NUCLEOTIDE SEQUENCE [LARGE SCALE GENOMIC DNA]</scope>
    <source>
        <strain evidence="1 2">NEAU-D10</strain>
    </source>
</reference>
<sequence length="152" mass="16577">MTVRARTGELVMDLARDRRSTSSVAALTAPAPTEKTMSAAPDLYLSRRDAYADFLSATDEESSVCWRKADGQYADPGAATAAQDAAYAVTRDAYNRILVEPVGPHKEALALVEQIRLLGRASKDDQDWVSLKKAREVFVDAARVCLKETLEG</sequence>
<comment type="caution">
    <text evidence="1">The sequence shown here is derived from an EMBL/GenBank/DDBJ whole genome shotgun (WGS) entry which is preliminary data.</text>
</comment>
<evidence type="ECO:0000313" key="1">
    <source>
        <dbReference type="EMBL" id="REK90420.1"/>
    </source>
</evidence>